<proteinExistence type="predicted"/>
<accession>A0A378HZC5</accession>
<evidence type="ECO:0000256" key="7">
    <source>
        <dbReference type="SAM" id="Phobius"/>
    </source>
</evidence>
<keyword evidence="6 7" id="KW-0472">Membrane</keyword>
<keyword evidence="9" id="KW-1185">Reference proteome</keyword>
<feature type="transmembrane region" description="Helical" evidence="7">
    <location>
        <begin position="89"/>
        <end position="107"/>
    </location>
</feature>
<comment type="subcellular location">
    <subcellularLocation>
        <location evidence="1">Cell membrane</location>
        <topology evidence="1">Multi-pass membrane protein</topology>
    </subcellularLocation>
</comment>
<reference evidence="8 9" key="1">
    <citation type="submission" date="2018-06" db="EMBL/GenBank/DDBJ databases">
        <authorList>
            <consortium name="Pathogen Informatics"/>
            <person name="Doyle S."/>
        </authorList>
    </citation>
    <scope>NUCLEOTIDE SEQUENCE [LARGE SCALE GENOMIC DNA]</scope>
    <source>
        <strain evidence="8 9">NCTC13315</strain>
    </source>
</reference>
<feature type="transmembrane region" description="Helical" evidence="7">
    <location>
        <begin position="43"/>
        <end position="61"/>
    </location>
</feature>
<keyword evidence="5 7" id="KW-1133">Transmembrane helix</keyword>
<feature type="transmembrane region" description="Helical" evidence="7">
    <location>
        <begin position="418"/>
        <end position="436"/>
    </location>
</feature>
<keyword evidence="4 7" id="KW-0812">Transmembrane</keyword>
<evidence type="ECO:0000256" key="4">
    <source>
        <dbReference type="ARBA" id="ARBA00022692"/>
    </source>
</evidence>
<evidence type="ECO:0000313" key="8">
    <source>
        <dbReference type="EMBL" id="STX28267.1"/>
    </source>
</evidence>
<keyword evidence="3" id="KW-1003">Cell membrane</keyword>
<evidence type="ECO:0000256" key="3">
    <source>
        <dbReference type="ARBA" id="ARBA00022475"/>
    </source>
</evidence>
<evidence type="ECO:0000256" key="1">
    <source>
        <dbReference type="ARBA" id="ARBA00004651"/>
    </source>
</evidence>
<dbReference type="EMBL" id="UGNV01000001">
    <property type="protein sequence ID" value="STX28267.1"/>
    <property type="molecule type" value="Genomic_DNA"/>
</dbReference>
<dbReference type="GO" id="GO:0022857">
    <property type="term" value="F:transmembrane transporter activity"/>
    <property type="evidence" value="ECO:0007669"/>
    <property type="project" value="InterPro"/>
</dbReference>
<dbReference type="InterPro" id="IPR006726">
    <property type="entry name" value="PHBA_efflux_AaeB/fusaric-R"/>
</dbReference>
<feature type="transmembrane region" description="Helical" evidence="7">
    <location>
        <begin position="442"/>
        <end position="461"/>
    </location>
</feature>
<dbReference type="PANTHER" id="PTHR30509">
    <property type="entry name" value="P-HYDROXYBENZOIC ACID EFFLUX PUMP SUBUNIT-RELATED"/>
    <property type="match status" value="1"/>
</dbReference>
<name>A0A378HZC5_9GAMM</name>
<keyword evidence="2" id="KW-0813">Transport</keyword>
<dbReference type="PANTHER" id="PTHR30509:SF9">
    <property type="entry name" value="MULTIDRUG RESISTANCE PROTEIN MDTO"/>
    <property type="match status" value="1"/>
</dbReference>
<protein>
    <submittedName>
        <fullName evidence="8">p-hydroxybenzoic acid efflux pump subunit AaeB</fullName>
    </submittedName>
</protein>
<feature type="transmembrane region" description="Helical" evidence="7">
    <location>
        <begin position="498"/>
        <end position="516"/>
    </location>
</feature>
<feature type="transmembrane region" description="Helical" evidence="7">
    <location>
        <begin position="20"/>
        <end position="37"/>
    </location>
</feature>
<dbReference type="AlphaFoldDB" id="A0A378HZC5"/>
<evidence type="ECO:0000256" key="2">
    <source>
        <dbReference type="ARBA" id="ARBA00022448"/>
    </source>
</evidence>
<evidence type="ECO:0000313" key="9">
    <source>
        <dbReference type="Proteomes" id="UP000254968"/>
    </source>
</evidence>
<dbReference type="Pfam" id="PF04632">
    <property type="entry name" value="FUSC"/>
    <property type="match status" value="1"/>
</dbReference>
<evidence type="ECO:0000256" key="5">
    <source>
        <dbReference type="ARBA" id="ARBA00022989"/>
    </source>
</evidence>
<evidence type="ECO:0000256" key="6">
    <source>
        <dbReference type="ARBA" id="ARBA00023136"/>
    </source>
</evidence>
<dbReference type="Proteomes" id="UP000254968">
    <property type="component" value="Unassembled WGS sequence"/>
</dbReference>
<dbReference type="RefSeq" id="WP_115302028.1">
    <property type="nucleotide sequence ID" value="NZ_CAAAHO010000001.1"/>
</dbReference>
<organism evidence="8 9">
    <name type="scientific">Legionella beliardensis</name>
    <dbReference type="NCBI Taxonomy" id="91822"/>
    <lineage>
        <taxon>Bacteria</taxon>
        <taxon>Pseudomonadati</taxon>
        <taxon>Pseudomonadota</taxon>
        <taxon>Gammaproteobacteria</taxon>
        <taxon>Legionellales</taxon>
        <taxon>Legionellaceae</taxon>
        <taxon>Legionella</taxon>
    </lineage>
</organism>
<dbReference type="GO" id="GO:0005886">
    <property type="term" value="C:plasma membrane"/>
    <property type="evidence" value="ECO:0007669"/>
    <property type="project" value="UniProtKB-SubCell"/>
</dbReference>
<feature type="transmembrane region" description="Helical" evidence="7">
    <location>
        <begin position="138"/>
        <end position="163"/>
    </location>
</feature>
<sequence length="687" mass="76581">MPIMPVLKSFLPKTLENRAALRTAVGVVLAIVISFALHIEKPYWAGMTVALIANIYTGNIIDKAIMRLLGTFIGVWFGFYLTHFVVNSLLLYIVVNFFIIAAAVYYYNFNKYAYAYLLGGIGAFFVVGQLAMNPQEAFLVAVWRPVEIGIGVVVSAMVALFIFPNDIGKNIGKEITDLFSSMDVLLKKLNIAFSNPKPDLNLILKQDNIKIRKKIRKASELISSTHREVSVDKAKIDKFRLLVAAFINLSQSISYFRSIIELDEKTKNPIFVDLADELFANARQDLSTILEAFLREETKITLSLPNLMADLTKLPPLTTKDELALIHFFRQLNTVLLDLQKALLGEKKLNKSEKIINAEQQLRNDPDVLIHSVKVGLTALLALAFWIISDWPGGLTGIISSIIISVKKNLFEMKNASILRFLGALIGGGLTLLIIAWLNLNFYLLILILFFAAWGFSYVAFKSTAYSYLGLQANVAVIITLAQAGGPPIDIAAPMERLAGVIIGIVASFIIGNLVWRTDLLVMLQRQLTKLKYYLFRNSVTLLTARSRGVLYDLDSSFWLGRGLLDTLDHESLSMAKQAKLTEASDRYKSLILLYFSLKNILIAIDQDEAEQTALQFAINLKAMEQQVAALFASATPSNLDETHLELETLLKAVLSAGEYFSTAQENLAAYLYALIRLVELRKDLIS</sequence>
<gene>
    <name evidence="8" type="primary">aaeB</name>
    <name evidence="8" type="ORF">NCTC13315_00795</name>
</gene>
<feature type="transmembrane region" description="Helical" evidence="7">
    <location>
        <begin position="68"/>
        <end position="83"/>
    </location>
</feature>
<feature type="transmembrane region" description="Helical" evidence="7">
    <location>
        <begin position="468"/>
        <end position="486"/>
    </location>
</feature>
<feature type="transmembrane region" description="Helical" evidence="7">
    <location>
        <begin position="114"/>
        <end position="132"/>
    </location>
</feature>